<feature type="non-terminal residue" evidence="1">
    <location>
        <position position="217"/>
    </location>
</feature>
<dbReference type="EMBL" id="BARS01036906">
    <property type="protein sequence ID" value="GAG20290.1"/>
    <property type="molecule type" value="Genomic_DNA"/>
</dbReference>
<evidence type="ECO:0000313" key="1">
    <source>
        <dbReference type="EMBL" id="GAG20290.1"/>
    </source>
</evidence>
<evidence type="ECO:0008006" key="2">
    <source>
        <dbReference type="Google" id="ProtNLM"/>
    </source>
</evidence>
<proteinExistence type="predicted"/>
<name>X0VPX4_9ZZZZ</name>
<comment type="caution">
    <text evidence="1">The sequence shown here is derived from an EMBL/GenBank/DDBJ whole genome shotgun (WGS) entry which is preliminary data.</text>
</comment>
<dbReference type="AlphaFoldDB" id="X0VPX4"/>
<sequence>MRLRTAPFVATLLILLGGTSLIRSQESGYLSQKLLLENTIQQRVTNAISKILDESLFVVDVKVELAFTPAGQVEKVYRTADGRLVRGDEPGAAEPGTEAERARETVTHPFPIPGFPDVERVEGQPIRTLGEAEPSLPEEEAAIEEELVPGAGEITEITETAGGLPSIKSLAISIILEDGVSPQIIENVRQVALVASRFDRDRGDLLSITTASFKDRR</sequence>
<reference evidence="1" key="1">
    <citation type="journal article" date="2014" name="Front. Microbiol.">
        <title>High frequency of phylogenetically diverse reductive dehalogenase-homologous genes in deep subseafloor sedimentary metagenomes.</title>
        <authorList>
            <person name="Kawai M."/>
            <person name="Futagami T."/>
            <person name="Toyoda A."/>
            <person name="Takaki Y."/>
            <person name="Nishi S."/>
            <person name="Hori S."/>
            <person name="Arai W."/>
            <person name="Tsubouchi T."/>
            <person name="Morono Y."/>
            <person name="Uchiyama I."/>
            <person name="Ito T."/>
            <person name="Fujiyama A."/>
            <person name="Inagaki F."/>
            <person name="Takami H."/>
        </authorList>
    </citation>
    <scope>NUCLEOTIDE SEQUENCE</scope>
    <source>
        <strain evidence="1">Expedition CK06-06</strain>
    </source>
</reference>
<protein>
    <recommendedName>
        <fullName evidence="2">Flagellar M-ring C-terminal domain-containing protein</fullName>
    </recommendedName>
</protein>
<gene>
    <name evidence="1" type="ORF">S01H1_56664</name>
</gene>
<organism evidence="1">
    <name type="scientific">marine sediment metagenome</name>
    <dbReference type="NCBI Taxonomy" id="412755"/>
    <lineage>
        <taxon>unclassified sequences</taxon>
        <taxon>metagenomes</taxon>
        <taxon>ecological metagenomes</taxon>
    </lineage>
</organism>
<accession>X0VPX4</accession>